<comment type="caution">
    <text evidence="13">The sequence shown here is derived from an EMBL/GenBank/DDBJ whole genome shotgun (WGS) entry which is preliminary data.</text>
</comment>
<dbReference type="EMBL" id="DTLI01000037">
    <property type="protein sequence ID" value="HHS51556.1"/>
    <property type="molecule type" value="Genomic_DNA"/>
</dbReference>
<dbReference type="Pfam" id="PF02875">
    <property type="entry name" value="Mur_ligase_C"/>
    <property type="match status" value="1"/>
</dbReference>
<evidence type="ECO:0000313" key="13">
    <source>
        <dbReference type="EMBL" id="HHS51556.1"/>
    </source>
</evidence>
<dbReference type="Gene3D" id="3.40.1190.10">
    <property type="entry name" value="Mur-like, catalytic domain"/>
    <property type="match status" value="1"/>
</dbReference>
<evidence type="ECO:0000256" key="7">
    <source>
        <dbReference type="ARBA" id="ARBA00022842"/>
    </source>
</evidence>
<dbReference type="InterPro" id="IPR036565">
    <property type="entry name" value="Mur-like_cat_sf"/>
</dbReference>
<dbReference type="InterPro" id="IPR013221">
    <property type="entry name" value="Mur_ligase_cen"/>
</dbReference>
<dbReference type="PANTHER" id="PTHR11136:SF0">
    <property type="entry name" value="DIHYDROFOLATE SYNTHETASE-RELATED"/>
    <property type="match status" value="1"/>
</dbReference>
<dbReference type="InterPro" id="IPR001645">
    <property type="entry name" value="Folylpolyglutamate_synth"/>
</dbReference>
<keyword evidence="5 10" id="KW-0547">Nucleotide-binding</keyword>
<evidence type="ECO:0000256" key="9">
    <source>
        <dbReference type="ARBA" id="ARBA00047493"/>
    </source>
</evidence>
<evidence type="ECO:0000256" key="1">
    <source>
        <dbReference type="ARBA" id="ARBA00008276"/>
    </source>
</evidence>
<comment type="catalytic activity">
    <reaction evidence="9">
        <text>(6S)-5,6,7,8-tetrahydrofolyl-(gamma-L-Glu)(n) + L-glutamate + ATP = (6S)-5,6,7,8-tetrahydrofolyl-(gamma-L-Glu)(n+1) + ADP + phosphate + H(+)</text>
        <dbReference type="Rhea" id="RHEA:10580"/>
        <dbReference type="Rhea" id="RHEA-COMP:14738"/>
        <dbReference type="Rhea" id="RHEA-COMP:14740"/>
        <dbReference type="ChEBI" id="CHEBI:15378"/>
        <dbReference type="ChEBI" id="CHEBI:29985"/>
        <dbReference type="ChEBI" id="CHEBI:30616"/>
        <dbReference type="ChEBI" id="CHEBI:43474"/>
        <dbReference type="ChEBI" id="CHEBI:141005"/>
        <dbReference type="ChEBI" id="CHEBI:456216"/>
        <dbReference type="EC" id="6.3.2.17"/>
    </reaction>
</comment>
<keyword evidence="4" id="KW-0479">Metal-binding</keyword>
<evidence type="ECO:0000256" key="10">
    <source>
        <dbReference type="PIRNR" id="PIRNR001563"/>
    </source>
</evidence>
<dbReference type="InterPro" id="IPR004101">
    <property type="entry name" value="Mur_ligase_C"/>
</dbReference>
<dbReference type="GO" id="GO:0005737">
    <property type="term" value="C:cytoplasm"/>
    <property type="evidence" value="ECO:0007669"/>
    <property type="project" value="TreeGrafter"/>
</dbReference>
<dbReference type="AlphaFoldDB" id="A0A7C6EAP2"/>
<keyword evidence="3 10" id="KW-0436">Ligase</keyword>
<feature type="domain" description="Mur ligase central" evidence="12">
    <location>
        <begin position="51"/>
        <end position="270"/>
    </location>
</feature>
<keyword evidence="6 10" id="KW-0067">ATP-binding</keyword>
<dbReference type="PANTHER" id="PTHR11136">
    <property type="entry name" value="FOLYLPOLYGLUTAMATE SYNTHASE-RELATED"/>
    <property type="match status" value="1"/>
</dbReference>
<evidence type="ECO:0000256" key="2">
    <source>
        <dbReference type="ARBA" id="ARBA00013025"/>
    </source>
</evidence>
<dbReference type="SUPFAM" id="SSF53623">
    <property type="entry name" value="MurD-like peptide ligases, catalytic domain"/>
    <property type="match status" value="1"/>
</dbReference>
<dbReference type="NCBIfam" id="TIGR01499">
    <property type="entry name" value="folC"/>
    <property type="match status" value="1"/>
</dbReference>
<proteinExistence type="inferred from homology"/>
<sequence>MDFKAASRFLDSLINYERITGSYDDFKLDRFKSFLKDLGNPQQDLKNVILVAGTKGKGSVCHFLESALHHCGLRTGHLTKPHLISVTERIKVATKPIPEPDLARLLTKIKNLIQKHKVTYFEAITATAFLYFLENNLDYTILEVGLGGRLDATNVTEPIISVLTLIGLDHVEILGDSITKIASEKTGIIRNNGYVVSSKQRPMAWNIIRKKIAETNAQLFLIGRDLKIENEKVTNAGGEFTAKIDKNRFNFTIPVLGRHQIENACTALGVLQRLLTLDKRINWDGITQGLQKVKIPARCEIVRRNPLIMVDVAHNPDSALALNQTIQDCLKKDVVLIFGASKDKLVSEMLKTLLPISKRVILTKAKSPRACPPKELEKIVEPYSIPYKITKSVKEAIGEGLKKVTEDEMIVITGSFYVAGEALQRL</sequence>
<evidence type="ECO:0000259" key="11">
    <source>
        <dbReference type="Pfam" id="PF02875"/>
    </source>
</evidence>
<dbReference type="GO" id="GO:0004326">
    <property type="term" value="F:tetrahydrofolylpolyglutamate synthase activity"/>
    <property type="evidence" value="ECO:0007669"/>
    <property type="project" value="UniProtKB-EC"/>
</dbReference>
<gene>
    <name evidence="13" type="ORF">ENW73_01640</name>
</gene>
<comment type="similarity">
    <text evidence="1 10">Belongs to the folylpolyglutamate synthase family.</text>
</comment>
<dbReference type="EC" id="6.3.2.17" evidence="2"/>
<protein>
    <recommendedName>
        <fullName evidence="2">tetrahydrofolate synthase</fullName>
        <ecNumber evidence="2">6.3.2.17</ecNumber>
    </recommendedName>
    <alternativeName>
        <fullName evidence="8">Tetrahydrofolylpolyglutamate synthase</fullName>
    </alternativeName>
</protein>
<evidence type="ECO:0000256" key="3">
    <source>
        <dbReference type="ARBA" id="ARBA00022598"/>
    </source>
</evidence>
<organism evidence="13">
    <name type="scientific">candidate division WOR-3 bacterium</name>
    <dbReference type="NCBI Taxonomy" id="2052148"/>
    <lineage>
        <taxon>Bacteria</taxon>
        <taxon>Bacteria division WOR-3</taxon>
    </lineage>
</organism>
<dbReference type="GO" id="GO:0005524">
    <property type="term" value="F:ATP binding"/>
    <property type="evidence" value="ECO:0007669"/>
    <property type="project" value="UniProtKB-KW"/>
</dbReference>
<dbReference type="GO" id="GO:0046872">
    <property type="term" value="F:metal ion binding"/>
    <property type="evidence" value="ECO:0007669"/>
    <property type="project" value="UniProtKB-KW"/>
</dbReference>
<dbReference type="PIRSF" id="PIRSF001563">
    <property type="entry name" value="Folylpolyglu_synth"/>
    <property type="match status" value="1"/>
</dbReference>
<keyword evidence="7" id="KW-0460">Magnesium</keyword>
<evidence type="ECO:0000259" key="12">
    <source>
        <dbReference type="Pfam" id="PF08245"/>
    </source>
</evidence>
<name>A0A7C6EAP2_UNCW3</name>
<evidence type="ECO:0000256" key="6">
    <source>
        <dbReference type="ARBA" id="ARBA00022840"/>
    </source>
</evidence>
<reference evidence="13" key="1">
    <citation type="journal article" date="2020" name="mSystems">
        <title>Genome- and Community-Level Interaction Insights into Carbon Utilization and Element Cycling Functions of Hydrothermarchaeota in Hydrothermal Sediment.</title>
        <authorList>
            <person name="Zhou Z."/>
            <person name="Liu Y."/>
            <person name="Xu W."/>
            <person name="Pan J."/>
            <person name="Luo Z.H."/>
            <person name="Li M."/>
        </authorList>
    </citation>
    <scope>NUCLEOTIDE SEQUENCE [LARGE SCALE GENOMIC DNA]</scope>
    <source>
        <strain evidence="13">SpSt-876</strain>
    </source>
</reference>
<dbReference type="SUPFAM" id="SSF53244">
    <property type="entry name" value="MurD-like peptide ligases, peptide-binding domain"/>
    <property type="match status" value="1"/>
</dbReference>
<dbReference type="GO" id="GO:0008841">
    <property type="term" value="F:dihydrofolate synthase activity"/>
    <property type="evidence" value="ECO:0007669"/>
    <property type="project" value="TreeGrafter"/>
</dbReference>
<feature type="domain" description="Mur ligase C-terminal" evidence="11">
    <location>
        <begin position="298"/>
        <end position="416"/>
    </location>
</feature>
<evidence type="ECO:0000256" key="5">
    <source>
        <dbReference type="ARBA" id="ARBA00022741"/>
    </source>
</evidence>
<accession>A0A7C6EAP2</accession>
<evidence type="ECO:0000256" key="8">
    <source>
        <dbReference type="ARBA" id="ARBA00030592"/>
    </source>
</evidence>
<dbReference type="Pfam" id="PF08245">
    <property type="entry name" value="Mur_ligase_M"/>
    <property type="match status" value="1"/>
</dbReference>
<dbReference type="Gene3D" id="3.90.190.20">
    <property type="entry name" value="Mur ligase, C-terminal domain"/>
    <property type="match status" value="1"/>
</dbReference>
<evidence type="ECO:0000256" key="4">
    <source>
        <dbReference type="ARBA" id="ARBA00022723"/>
    </source>
</evidence>
<dbReference type="InterPro" id="IPR036615">
    <property type="entry name" value="Mur_ligase_C_dom_sf"/>
</dbReference>